<evidence type="ECO:0000313" key="1">
    <source>
        <dbReference type="EMBL" id="EFE96974.1"/>
    </source>
</evidence>
<dbReference type="HOGENOM" id="CLU_3316853_0_0_6"/>
<organism evidence="1 2">
    <name type="scientific">Serratia odorifera DSM 4582</name>
    <dbReference type="NCBI Taxonomy" id="667129"/>
    <lineage>
        <taxon>Bacteria</taxon>
        <taxon>Pseudomonadati</taxon>
        <taxon>Pseudomonadota</taxon>
        <taxon>Gammaproteobacteria</taxon>
        <taxon>Enterobacterales</taxon>
        <taxon>Yersiniaceae</taxon>
        <taxon>Serratia</taxon>
    </lineage>
</organism>
<accession>D4E068</accession>
<evidence type="ECO:0000313" key="2">
    <source>
        <dbReference type="Proteomes" id="UP000005723"/>
    </source>
</evidence>
<name>D4E068_SEROD</name>
<comment type="caution">
    <text evidence="1">The sequence shown here is derived from an EMBL/GenBank/DDBJ whole genome shotgun (WGS) entry which is preliminary data.</text>
</comment>
<protein>
    <submittedName>
        <fullName evidence="1">Uncharacterized protein</fullName>
    </submittedName>
</protein>
<sequence>MYFRQNGILVNISNFIFSAWRWLNDSLSMISVRLCGLDA</sequence>
<gene>
    <name evidence="1" type="ORF">HMPREF0758_1568</name>
</gene>
<reference evidence="1 2" key="1">
    <citation type="submission" date="2010-01" db="EMBL/GenBank/DDBJ databases">
        <authorList>
            <person name="Muzny D."/>
            <person name="Qin X."/>
            <person name="Deng J."/>
            <person name="Jiang H."/>
            <person name="Liu Y."/>
            <person name="Qu J."/>
            <person name="Song X.-Z."/>
            <person name="Zhang L."/>
            <person name="Thornton R."/>
            <person name="Coyle M."/>
            <person name="Francisco L."/>
            <person name="Jackson L."/>
            <person name="Javaid M."/>
            <person name="Korchina V."/>
            <person name="Kovar C."/>
            <person name="Mata R."/>
            <person name="Mathew T."/>
            <person name="Ngo R."/>
            <person name="Nguyen L."/>
            <person name="Nguyen N."/>
            <person name="Okwuonu G."/>
            <person name="Ongeri F."/>
            <person name="Pham C."/>
            <person name="Simmons D."/>
            <person name="Wilczek-Boney K."/>
            <person name="Hale W."/>
            <person name="Jakkamsetti A."/>
            <person name="Pham P."/>
            <person name="Ruth R."/>
            <person name="San Lucas F."/>
            <person name="Warren J."/>
            <person name="Zhang J."/>
            <person name="Zhao Z."/>
            <person name="Zhou C."/>
            <person name="Zhu D."/>
            <person name="Lee S."/>
            <person name="Bess C."/>
            <person name="Blankenburg K."/>
            <person name="Forbes L."/>
            <person name="Fu Q."/>
            <person name="Gubbala S."/>
            <person name="Hirani K."/>
            <person name="Jayaseelan J.C."/>
            <person name="Lara F."/>
            <person name="Munidasa M."/>
            <person name="Palculict T."/>
            <person name="Patil S."/>
            <person name="Pu L.-L."/>
            <person name="Saada N."/>
            <person name="Tang L."/>
            <person name="Weissenberger G."/>
            <person name="Zhu Y."/>
            <person name="Hemphill L."/>
            <person name="Shang Y."/>
            <person name="Youmans B."/>
            <person name="Ayvaz T."/>
            <person name="Ross M."/>
            <person name="Santibanez J."/>
            <person name="Aqrawi P."/>
            <person name="Gross S."/>
            <person name="Joshi V."/>
            <person name="Fowler G."/>
            <person name="Nazareth L."/>
            <person name="Reid J."/>
            <person name="Worley K."/>
            <person name="Petrosino J."/>
            <person name="Highlander S."/>
            <person name="Gibbs R."/>
        </authorList>
    </citation>
    <scope>NUCLEOTIDE SEQUENCE [LARGE SCALE GENOMIC DNA]</scope>
    <source>
        <strain evidence="1 2">DSM 4582</strain>
    </source>
</reference>
<dbReference type="EMBL" id="ADBY01000025">
    <property type="protein sequence ID" value="EFE96974.1"/>
    <property type="molecule type" value="Genomic_DNA"/>
</dbReference>
<dbReference type="Proteomes" id="UP000005723">
    <property type="component" value="Unassembled WGS sequence"/>
</dbReference>
<keyword evidence="2" id="KW-1185">Reference proteome</keyword>
<proteinExistence type="predicted"/>
<dbReference type="AlphaFoldDB" id="D4E068"/>